<keyword evidence="6 10" id="KW-0406">Ion transport</keyword>
<accession>A0A9D1V7A7</accession>
<keyword evidence="11" id="KW-0175">Coiled coil</keyword>
<comment type="subcellular location">
    <subcellularLocation>
        <location evidence="10">Cell membrane</location>
        <topology evidence="10">Peripheral membrane protein</topology>
    </subcellularLocation>
    <subcellularLocation>
        <location evidence="2">Membrane</location>
        <topology evidence="2">Peripheral membrane protein</topology>
    </subcellularLocation>
</comment>
<dbReference type="GO" id="GO:0046933">
    <property type="term" value="F:proton-transporting ATP synthase activity, rotational mechanism"/>
    <property type="evidence" value="ECO:0007669"/>
    <property type="project" value="UniProtKB-UniRule"/>
</dbReference>
<keyword evidence="9 10" id="KW-0066">ATP synthesis</keyword>
<protein>
    <recommendedName>
        <fullName evidence="10">ATP synthase gamma chain</fullName>
    </recommendedName>
    <alternativeName>
        <fullName evidence="10">ATP synthase F1 sector gamma subunit</fullName>
    </alternativeName>
    <alternativeName>
        <fullName evidence="10">F-ATPase gamma subunit</fullName>
    </alternativeName>
</protein>
<evidence type="ECO:0000256" key="10">
    <source>
        <dbReference type="HAMAP-Rule" id="MF_00815"/>
    </source>
</evidence>
<dbReference type="InterPro" id="IPR000131">
    <property type="entry name" value="ATP_synth_F1_gsu"/>
</dbReference>
<dbReference type="GO" id="GO:0005524">
    <property type="term" value="F:ATP binding"/>
    <property type="evidence" value="ECO:0007669"/>
    <property type="project" value="UniProtKB-UniRule"/>
</dbReference>
<evidence type="ECO:0000256" key="3">
    <source>
        <dbReference type="ARBA" id="ARBA00007681"/>
    </source>
</evidence>
<evidence type="ECO:0000256" key="1">
    <source>
        <dbReference type="ARBA" id="ARBA00003456"/>
    </source>
</evidence>
<dbReference type="GO" id="GO:0045259">
    <property type="term" value="C:proton-transporting ATP synthase complex"/>
    <property type="evidence" value="ECO:0007669"/>
    <property type="project" value="UniProtKB-KW"/>
</dbReference>
<dbReference type="NCBIfam" id="TIGR01146">
    <property type="entry name" value="ATPsyn_F1gamma"/>
    <property type="match status" value="1"/>
</dbReference>
<sequence>MADIAEIRHRIKSVQDTHQITKAMELISVAKMRKAMIKQSFSSVYFDSVRYTLKDILRHSSDVRNRYTVHRPDTRTAYIVIAGDKGLAGAFNNNVLNLAWEHMKQRPVHYVVTIGQMARAFFESREQQVDLEFTHAVTNPTLHDARGIMRDILELYDRNLMDEVYVVFTRMLSASSHEPKIVKLLPIEADDIEADVKPTFSGEIYYDPSPKEVMDVLVPEYLVGMIYSTLIHSSASEHAARMMAMSNANKNAEKMLDALNLEYNRLRQSAITTELLDLSSGRFFSENDLYKKVKSNGKSR</sequence>
<dbReference type="CDD" id="cd12151">
    <property type="entry name" value="F1-ATPase_gamma"/>
    <property type="match status" value="1"/>
</dbReference>
<dbReference type="PRINTS" id="PR00126">
    <property type="entry name" value="ATPASEGAMMA"/>
</dbReference>
<comment type="similarity">
    <text evidence="3 10">Belongs to the ATPase gamma chain family.</text>
</comment>
<evidence type="ECO:0000256" key="4">
    <source>
        <dbReference type="ARBA" id="ARBA00022448"/>
    </source>
</evidence>
<dbReference type="AlphaFoldDB" id="A0A9D1V7A7"/>
<dbReference type="PANTHER" id="PTHR11693:SF22">
    <property type="entry name" value="ATP SYNTHASE SUBUNIT GAMMA, MITOCHONDRIAL"/>
    <property type="match status" value="1"/>
</dbReference>
<dbReference type="GO" id="GO:0042777">
    <property type="term" value="P:proton motive force-driven plasma membrane ATP synthesis"/>
    <property type="evidence" value="ECO:0007669"/>
    <property type="project" value="UniProtKB-UniRule"/>
</dbReference>
<dbReference type="PANTHER" id="PTHR11693">
    <property type="entry name" value="ATP SYNTHASE GAMMA CHAIN"/>
    <property type="match status" value="1"/>
</dbReference>
<name>A0A9D1V7A7_9FIRM</name>
<dbReference type="HAMAP" id="MF_00815">
    <property type="entry name" value="ATP_synth_gamma_bact"/>
    <property type="match status" value="1"/>
</dbReference>
<evidence type="ECO:0000256" key="2">
    <source>
        <dbReference type="ARBA" id="ARBA00004170"/>
    </source>
</evidence>
<evidence type="ECO:0000256" key="11">
    <source>
        <dbReference type="SAM" id="Coils"/>
    </source>
</evidence>
<evidence type="ECO:0000256" key="9">
    <source>
        <dbReference type="ARBA" id="ARBA00023310"/>
    </source>
</evidence>
<reference evidence="12" key="2">
    <citation type="submission" date="2021-04" db="EMBL/GenBank/DDBJ databases">
        <authorList>
            <person name="Gilroy R."/>
        </authorList>
    </citation>
    <scope>NUCLEOTIDE SEQUENCE</scope>
    <source>
        <strain evidence="12">811</strain>
    </source>
</reference>
<feature type="coiled-coil region" evidence="11">
    <location>
        <begin position="242"/>
        <end position="269"/>
    </location>
</feature>
<gene>
    <name evidence="10 12" type="primary">atpG</name>
    <name evidence="12" type="ORF">H9741_02595</name>
</gene>
<comment type="caution">
    <text evidence="12">The sequence shown here is derived from an EMBL/GenBank/DDBJ whole genome shotgun (WGS) entry which is preliminary data.</text>
</comment>
<evidence type="ECO:0000256" key="8">
    <source>
        <dbReference type="ARBA" id="ARBA00023196"/>
    </source>
</evidence>
<keyword evidence="8 10" id="KW-0139">CF(1)</keyword>
<dbReference type="EMBL" id="DXFX01000035">
    <property type="protein sequence ID" value="HIX07339.1"/>
    <property type="molecule type" value="Genomic_DNA"/>
</dbReference>
<keyword evidence="7 10" id="KW-0472">Membrane</keyword>
<evidence type="ECO:0000313" key="12">
    <source>
        <dbReference type="EMBL" id="HIX07339.1"/>
    </source>
</evidence>
<dbReference type="SUPFAM" id="SSF52943">
    <property type="entry name" value="ATP synthase (F1-ATPase), gamma subunit"/>
    <property type="match status" value="1"/>
</dbReference>
<dbReference type="Proteomes" id="UP000824204">
    <property type="component" value="Unassembled WGS sequence"/>
</dbReference>
<comment type="function">
    <text evidence="1 10">Produces ATP from ADP in the presence of a proton gradient across the membrane. The gamma chain is believed to be important in regulating ATPase activity and the flow of protons through the CF(0) complex.</text>
</comment>
<dbReference type="Gene3D" id="3.40.1380.10">
    <property type="match status" value="1"/>
</dbReference>
<keyword evidence="10" id="KW-1003">Cell membrane</keyword>
<evidence type="ECO:0000313" key="13">
    <source>
        <dbReference type="Proteomes" id="UP000824204"/>
    </source>
</evidence>
<dbReference type="GO" id="GO:0005886">
    <property type="term" value="C:plasma membrane"/>
    <property type="evidence" value="ECO:0007669"/>
    <property type="project" value="UniProtKB-SubCell"/>
</dbReference>
<organism evidence="12 13">
    <name type="scientific">Candidatus Borkfalkia faecipullorum</name>
    <dbReference type="NCBI Taxonomy" id="2838510"/>
    <lineage>
        <taxon>Bacteria</taxon>
        <taxon>Bacillati</taxon>
        <taxon>Bacillota</taxon>
        <taxon>Clostridia</taxon>
        <taxon>Christensenellales</taxon>
        <taxon>Christensenellaceae</taxon>
        <taxon>Candidatus Borkfalkia</taxon>
    </lineage>
</organism>
<dbReference type="InterPro" id="IPR035968">
    <property type="entry name" value="ATP_synth_F1_ATPase_gsu"/>
</dbReference>
<evidence type="ECO:0000256" key="6">
    <source>
        <dbReference type="ARBA" id="ARBA00023065"/>
    </source>
</evidence>
<keyword evidence="5 10" id="KW-0375">Hydrogen ion transport</keyword>
<dbReference type="Gene3D" id="1.10.287.80">
    <property type="entry name" value="ATP synthase, gamma subunit, helix hairpin domain"/>
    <property type="match status" value="1"/>
</dbReference>
<dbReference type="Pfam" id="PF00231">
    <property type="entry name" value="ATP-synt"/>
    <property type="match status" value="1"/>
</dbReference>
<evidence type="ECO:0000256" key="7">
    <source>
        <dbReference type="ARBA" id="ARBA00023136"/>
    </source>
</evidence>
<evidence type="ECO:0000256" key="5">
    <source>
        <dbReference type="ARBA" id="ARBA00022781"/>
    </source>
</evidence>
<keyword evidence="4 10" id="KW-0813">Transport</keyword>
<proteinExistence type="inferred from homology"/>
<comment type="subunit">
    <text evidence="10">F-type ATPases have 2 components, CF(1) - the catalytic core - and CF(0) - the membrane proton channel. CF(1) has five subunits: alpha(3), beta(3), gamma(1), delta(1), epsilon(1). CF(0) has three main subunits: a, b and c.</text>
</comment>
<reference evidence="12" key="1">
    <citation type="journal article" date="2021" name="PeerJ">
        <title>Extensive microbial diversity within the chicken gut microbiome revealed by metagenomics and culture.</title>
        <authorList>
            <person name="Gilroy R."/>
            <person name="Ravi A."/>
            <person name="Getino M."/>
            <person name="Pursley I."/>
            <person name="Horton D.L."/>
            <person name="Alikhan N.F."/>
            <person name="Baker D."/>
            <person name="Gharbi K."/>
            <person name="Hall N."/>
            <person name="Watson M."/>
            <person name="Adriaenssens E.M."/>
            <person name="Foster-Nyarko E."/>
            <person name="Jarju S."/>
            <person name="Secka A."/>
            <person name="Antonio M."/>
            <person name="Oren A."/>
            <person name="Chaudhuri R.R."/>
            <person name="La Ragione R."/>
            <person name="Hildebrand F."/>
            <person name="Pallen M.J."/>
        </authorList>
    </citation>
    <scope>NUCLEOTIDE SEQUENCE</scope>
    <source>
        <strain evidence="12">811</strain>
    </source>
</reference>